<dbReference type="PROSITE" id="PS51272">
    <property type="entry name" value="SLH"/>
    <property type="match status" value="2"/>
</dbReference>
<dbReference type="KEGG" id="tsin:OXH18_02500"/>
<dbReference type="Proteomes" id="UP001163152">
    <property type="component" value="Chromosome"/>
</dbReference>
<feature type="domain" description="SLH" evidence="1">
    <location>
        <begin position="277"/>
        <end position="340"/>
    </location>
</feature>
<protein>
    <submittedName>
        <fullName evidence="2">DUF3747 domain-containing protein</fullName>
    </submittedName>
</protein>
<evidence type="ECO:0000313" key="3">
    <source>
        <dbReference type="Proteomes" id="UP001163152"/>
    </source>
</evidence>
<gene>
    <name evidence="2" type="ORF">OXH18_02500</name>
</gene>
<organism evidence="2 3">
    <name type="scientific">Thermocoleostomius sinensis A174</name>
    <dbReference type="NCBI Taxonomy" id="2016057"/>
    <lineage>
        <taxon>Bacteria</taxon>
        <taxon>Bacillati</taxon>
        <taxon>Cyanobacteriota</taxon>
        <taxon>Cyanophyceae</taxon>
        <taxon>Oculatellales</taxon>
        <taxon>Oculatellaceae</taxon>
        <taxon>Thermocoleostomius</taxon>
    </lineage>
</organism>
<feature type="domain" description="SLH" evidence="1">
    <location>
        <begin position="209"/>
        <end position="272"/>
    </location>
</feature>
<dbReference type="AlphaFoldDB" id="A0A9E9CAF0"/>
<reference evidence="2" key="1">
    <citation type="submission" date="2022-12" db="EMBL/GenBank/DDBJ databases">
        <title>Polyphasic identification of a Novel Hot-Spring Cyanobacterium Ocullathermofonsia sinensis gen nov. sp. nov. and Genomic Insights on its Adaptations to the Thermal Habitat.</title>
        <authorList>
            <person name="Daroch M."/>
            <person name="Tang J."/>
            <person name="Jiang Y."/>
        </authorList>
    </citation>
    <scope>NUCLEOTIDE SEQUENCE</scope>
    <source>
        <strain evidence="2">PKUAC-SCTA174</strain>
    </source>
</reference>
<keyword evidence="3" id="KW-1185">Reference proteome</keyword>
<dbReference type="EMBL" id="CP113797">
    <property type="protein sequence ID" value="WAL60887.1"/>
    <property type="molecule type" value="Genomic_DNA"/>
</dbReference>
<sequence length="414" mass="45584">MKLAIYRAAAIAIATTIATTTGFSASSQAGQFGQQEVDQTRFIAVASPYQNGNAHQLLILEQLADNRPCWQEYTSSQGLLTIVEPLLLNFDFTGVCSRSTDSNGYSIRVNGEDFGLRYSVRVVPHNGDLLLVGAPGDRRMPHILIGRAYGMTNEFVKLNLSPGWRFTRRTFDDRTVGHVYLTYDGDLTATLIDGIRSGNVAALPEPTPNLIARFPDTRNDIYLAEINQAVTIGFIAGFNDNTFRPAESLTREQLVSMVIEALSSLPGMAFSVPPQAYSSPYVDVRVDRWSAAKIEFARQNNIVSGYQDGSFRPAQPVTRAELMAVLRRAAEYARSRQGQSPQLPFNQPEIAFSDTAEHWAGRLIGQMSTFCHVATPLNERGTQFAPDRAAQRNYAAAATLRMLNCINLSETASD</sequence>
<evidence type="ECO:0000313" key="2">
    <source>
        <dbReference type="EMBL" id="WAL60887.1"/>
    </source>
</evidence>
<evidence type="ECO:0000259" key="1">
    <source>
        <dbReference type="PROSITE" id="PS51272"/>
    </source>
</evidence>
<dbReference type="Pfam" id="PF00395">
    <property type="entry name" value="SLH"/>
    <property type="match status" value="2"/>
</dbReference>
<name>A0A9E9CAF0_9CYAN</name>
<dbReference type="InterPro" id="IPR001119">
    <property type="entry name" value="SLH_dom"/>
</dbReference>
<dbReference type="RefSeq" id="WP_268610843.1">
    <property type="nucleotide sequence ID" value="NZ_CP113797.1"/>
</dbReference>
<proteinExistence type="predicted"/>
<dbReference type="InterPro" id="IPR022222">
    <property type="entry name" value="DUF3747"/>
</dbReference>
<dbReference type="Pfam" id="PF12565">
    <property type="entry name" value="DUF3747"/>
    <property type="match status" value="1"/>
</dbReference>
<accession>A0A9E9CAF0</accession>